<keyword evidence="11 13" id="KW-0472">Membrane</keyword>
<keyword evidence="10" id="KW-0408">Iron</keyword>
<dbReference type="GO" id="GO:0022904">
    <property type="term" value="P:respiratory electron transport chain"/>
    <property type="evidence" value="ECO:0007669"/>
    <property type="project" value="InterPro"/>
</dbReference>
<evidence type="ECO:0000256" key="11">
    <source>
        <dbReference type="ARBA" id="ARBA00023136"/>
    </source>
</evidence>
<reference evidence="15 16" key="1">
    <citation type="submission" date="2018-04" db="EMBL/GenBank/DDBJ databases">
        <title>Genomic Encyclopedia of Archaeal and Bacterial Type Strains, Phase II (KMG-II): from individual species to whole genera.</title>
        <authorList>
            <person name="Goeker M."/>
        </authorList>
    </citation>
    <scope>NUCLEOTIDE SEQUENCE [LARGE SCALE GENOMIC DNA]</scope>
    <source>
        <strain evidence="15 16">DSM 5822</strain>
    </source>
</reference>
<keyword evidence="8" id="KW-0249">Electron transport</keyword>
<dbReference type="Proteomes" id="UP000244223">
    <property type="component" value="Unassembled WGS sequence"/>
</dbReference>
<dbReference type="Pfam" id="PF01292">
    <property type="entry name" value="Ni_hydr_CYTB"/>
    <property type="match status" value="1"/>
</dbReference>
<dbReference type="GO" id="GO:0009055">
    <property type="term" value="F:electron transfer activity"/>
    <property type="evidence" value="ECO:0007669"/>
    <property type="project" value="InterPro"/>
</dbReference>
<name>A0A2T5J0I0_9GAMM</name>
<comment type="subcellular location">
    <subcellularLocation>
        <location evidence="2">Cell membrane</location>
        <topology evidence="2">Multi-pass membrane protein</topology>
    </subcellularLocation>
</comment>
<evidence type="ECO:0000259" key="14">
    <source>
        <dbReference type="Pfam" id="PF01292"/>
    </source>
</evidence>
<evidence type="ECO:0000256" key="12">
    <source>
        <dbReference type="ARBA" id="ARBA00037975"/>
    </source>
</evidence>
<evidence type="ECO:0000256" key="13">
    <source>
        <dbReference type="SAM" id="Phobius"/>
    </source>
</evidence>
<evidence type="ECO:0000256" key="10">
    <source>
        <dbReference type="ARBA" id="ARBA00023004"/>
    </source>
</evidence>
<feature type="transmembrane region" description="Helical" evidence="13">
    <location>
        <begin position="88"/>
        <end position="110"/>
    </location>
</feature>
<protein>
    <submittedName>
        <fullName evidence="15">[NiFe]-hydrogenase II apoprotein large subunit</fullName>
    </submittedName>
</protein>
<evidence type="ECO:0000256" key="9">
    <source>
        <dbReference type="ARBA" id="ARBA00022989"/>
    </source>
</evidence>
<evidence type="ECO:0000256" key="3">
    <source>
        <dbReference type="ARBA" id="ARBA00022448"/>
    </source>
</evidence>
<keyword evidence="3" id="KW-0813">Transport</keyword>
<dbReference type="OrthoDB" id="258743at2"/>
<comment type="similarity">
    <text evidence="12">Belongs to the cytochrome b561 family.</text>
</comment>
<keyword evidence="9 13" id="KW-1133">Transmembrane helix</keyword>
<dbReference type="InterPro" id="IPR016174">
    <property type="entry name" value="Di-haem_cyt_TM"/>
</dbReference>
<keyword evidence="6 13" id="KW-0812">Transmembrane</keyword>
<evidence type="ECO:0000256" key="1">
    <source>
        <dbReference type="ARBA" id="ARBA00001970"/>
    </source>
</evidence>
<feature type="domain" description="Cytochrome b561 bacterial/Ni-hydrogenase" evidence="14">
    <location>
        <begin position="10"/>
        <end position="179"/>
    </location>
</feature>
<evidence type="ECO:0000313" key="15">
    <source>
        <dbReference type="EMBL" id="PTQ89853.1"/>
    </source>
</evidence>
<dbReference type="SUPFAM" id="SSF81342">
    <property type="entry name" value="Transmembrane di-heme cytochromes"/>
    <property type="match status" value="1"/>
</dbReference>
<accession>A0A2T5J0I0</accession>
<feature type="transmembrane region" description="Helical" evidence="13">
    <location>
        <begin position="147"/>
        <end position="165"/>
    </location>
</feature>
<feature type="transmembrane region" description="Helical" evidence="13">
    <location>
        <begin position="12"/>
        <end position="32"/>
    </location>
</feature>
<keyword evidence="5" id="KW-0349">Heme</keyword>
<dbReference type="InterPro" id="IPR011577">
    <property type="entry name" value="Cyt_b561_bac/Ni-Hgenase"/>
</dbReference>
<dbReference type="GO" id="GO:0005886">
    <property type="term" value="C:plasma membrane"/>
    <property type="evidence" value="ECO:0007669"/>
    <property type="project" value="UniProtKB-SubCell"/>
</dbReference>
<comment type="cofactor">
    <cofactor evidence="1">
        <name>heme b</name>
        <dbReference type="ChEBI" id="CHEBI:60344"/>
    </cofactor>
</comment>
<evidence type="ECO:0000256" key="4">
    <source>
        <dbReference type="ARBA" id="ARBA00022475"/>
    </source>
</evidence>
<evidence type="ECO:0000256" key="8">
    <source>
        <dbReference type="ARBA" id="ARBA00022982"/>
    </source>
</evidence>
<evidence type="ECO:0000256" key="6">
    <source>
        <dbReference type="ARBA" id="ARBA00022692"/>
    </source>
</evidence>
<keyword evidence="16" id="KW-1185">Reference proteome</keyword>
<feature type="transmembrane region" description="Helical" evidence="13">
    <location>
        <begin position="44"/>
        <end position="67"/>
    </location>
</feature>
<dbReference type="PANTHER" id="PTHR30529">
    <property type="entry name" value="CYTOCHROME B561"/>
    <property type="match status" value="1"/>
</dbReference>
<proteinExistence type="inferred from homology"/>
<gene>
    <name evidence="15" type="ORF">C8N29_105181</name>
</gene>
<keyword evidence="7" id="KW-0479">Metal-binding</keyword>
<dbReference type="RefSeq" id="WP_146164429.1">
    <property type="nucleotide sequence ID" value="NZ_QAON01000005.1"/>
</dbReference>
<evidence type="ECO:0000256" key="7">
    <source>
        <dbReference type="ARBA" id="ARBA00022723"/>
    </source>
</evidence>
<evidence type="ECO:0000313" key="16">
    <source>
        <dbReference type="Proteomes" id="UP000244223"/>
    </source>
</evidence>
<evidence type="ECO:0000256" key="5">
    <source>
        <dbReference type="ARBA" id="ARBA00022617"/>
    </source>
</evidence>
<sequence>MSIQNTHDTWGQLAKLFHWLSVVMLLAVWGMVAWHEASPKDSEAYIQSIMLHKALGVSLGTLMLARLTWRLINVTPRPLAAPAWQQMVASYVHGGLYLALLAMPVTGMVMSQLAGKPISLFGFFELPQWLTVNKELAGDIKELHEDVFWPLLVLLTMAHIGAAIYHQKIVKDGLIQRML</sequence>
<dbReference type="EMBL" id="QAON01000005">
    <property type="protein sequence ID" value="PTQ89853.1"/>
    <property type="molecule type" value="Genomic_DNA"/>
</dbReference>
<evidence type="ECO:0000256" key="2">
    <source>
        <dbReference type="ARBA" id="ARBA00004651"/>
    </source>
</evidence>
<dbReference type="InterPro" id="IPR052168">
    <property type="entry name" value="Cytochrome_b561_oxidase"/>
</dbReference>
<keyword evidence="4" id="KW-1003">Cell membrane</keyword>
<dbReference type="AlphaFoldDB" id="A0A2T5J0I0"/>
<organism evidence="15 16">
    <name type="scientific">Agitococcus lubricus</name>
    <dbReference type="NCBI Taxonomy" id="1077255"/>
    <lineage>
        <taxon>Bacteria</taxon>
        <taxon>Pseudomonadati</taxon>
        <taxon>Pseudomonadota</taxon>
        <taxon>Gammaproteobacteria</taxon>
        <taxon>Moraxellales</taxon>
        <taxon>Moraxellaceae</taxon>
        <taxon>Agitococcus</taxon>
    </lineage>
</organism>
<dbReference type="GO" id="GO:0046872">
    <property type="term" value="F:metal ion binding"/>
    <property type="evidence" value="ECO:0007669"/>
    <property type="project" value="UniProtKB-KW"/>
</dbReference>
<dbReference type="GO" id="GO:0020037">
    <property type="term" value="F:heme binding"/>
    <property type="evidence" value="ECO:0007669"/>
    <property type="project" value="TreeGrafter"/>
</dbReference>
<dbReference type="PANTHER" id="PTHR30529:SF3">
    <property type="entry name" value="CYTOCHROME B561 HOMOLOG 1"/>
    <property type="match status" value="1"/>
</dbReference>
<comment type="caution">
    <text evidence="15">The sequence shown here is derived from an EMBL/GenBank/DDBJ whole genome shotgun (WGS) entry which is preliminary data.</text>
</comment>